<dbReference type="SUPFAM" id="SSF51338">
    <property type="entry name" value="Composite domain of metallo-dependent hydrolases"/>
    <property type="match status" value="1"/>
</dbReference>
<dbReference type="PANTHER" id="PTHR43135:SF3">
    <property type="entry name" value="ALPHA-D-RIBOSE 1-METHYLPHOSPHONATE 5-TRIPHOSPHATE DIPHOSPHATASE"/>
    <property type="match status" value="1"/>
</dbReference>
<evidence type="ECO:0000259" key="2">
    <source>
        <dbReference type="Pfam" id="PF01979"/>
    </source>
</evidence>
<evidence type="ECO:0000313" key="3">
    <source>
        <dbReference type="EMBL" id="TWV99614.1"/>
    </source>
</evidence>
<dbReference type="SUPFAM" id="SSF51556">
    <property type="entry name" value="Metallo-dependent hydrolases"/>
    <property type="match status" value="1"/>
</dbReference>
<keyword evidence="3" id="KW-0378">Hydrolase</keyword>
<keyword evidence="4" id="KW-1185">Reference proteome</keyword>
<feature type="chain" id="PRO_5023096055" evidence="1">
    <location>
        <begin position="21"/>
        <end position="439"/>
    </location>
</feature>
<reference evidence="3 4" key="1">
    <citation type="submission" date="2019-08" db="EMBL/GenBank/DDBJ databases">
        <title>Whole genome sequencing of chitin degrading bacteria Chitinophaga pinensis YS16.</title>
        <authorList>
            <person name="Singh R.P."/>
            <person name="Manchanda G."/>
            <person name="Maurya I.K."/>
            <person name="Joshi N.K."/>
            <person name="Srivastava A.K."/>
        </authorList>
    </citation>
    <scope>NUCLEOTIDE SEQUENCE [LARGE SCALE GENOMIC DNA]</scope>
    <source>
        <strain evidence="3 4">YS-16</strain>
    </source>
</reference>
<dbReference type="OrthoDB" id="9797498at2"/>
<protein>
    <submittedName>
        <fullName evidence="3">Amidohydrolase family protein</fullName>
    </submittedName>
</protein>
<dbReference type="AlphaFoldDB" id="A0A5C6LQ81"/>
<comment type="caution">
    <text evidence="3">The sequence shown here is derived from an EMBL/GenBank/DDBJ whole genome shotgun (WGS) entry which is preliminary data.</text>
</comment>
<dbReference type="GO" id="GO:0016810">
    <property type="term" value="F:hydrolase activity, acting on carbon-nitrogen (but not peptide) bonds"/>
    <property type="evidence" value="ECO:0007669"/>
    <property type="project" value="InterPro"/>
</dbReference>
<proteinExistence type="predicted"/>
<dbReference type="Proteomes" id="UP000318815">
    <property type="component" value="Unassembled WGS sequence"/>
</dbReference>
<gene>
    <name evidence="3" type="ORF">FEF09_15475</name>
</gene>
<evidence type="ECO:0000256" key="1">
    <source>
        <dbReference type="SAM" id="SignalP"/>
    </source>
</evidence>
<dbReference type="InterPro" id="IPR011059">
    <property type="entry name" value="Metal-dep_hydrolase_composite"/>
</dbReference>
<dbReference type="InterPro" id="IPR032466">
    <property type="entry name" value="Metal_Hydrolase"/>
</dbReference>
<dbReference type="PANTHER" id="PTHR43135">
    <property type="entry name" value="ALPHA-D-RIBOSE 1-METHYLPHOSPHONATE 5-TRIPHOSPHATE DIPHOSPHATASE"/>
    <property type="match status" value="1"/>
</dbReference>
<keyword evidence="1" id="KW-0732">Signal</keyword>
<sequence>MLKPMFLSVCLSAVCFHINAQDNTAVIIKDVTLIDGSGGAARSHVSLLIKDDTIAAVLPAGTNYPTKGAEEINGSGKTIMPLMVDAHSHLGLLKGTEIAAANFTPDNVTRQLNQYLSYGIGTVLSLGTDQPTGFFMRDASRAGMMSGASFYTAGFGFGAPRGTPPVAFGPSILRPINADQALEEMRHLATLKPDFVKIWVDGSPKILPEIYRAIIAEAHTHNIKVAAHVYYLEDAHQLVDAGVDVLAHSIRDQEVDDALIKAMKQKNVYYIPTLCIEDFGLSYGLVSPGWFTDPFFMRSLEPGVWDMLNSDDYRKKQEGDTDKARKIKAFAIAKRNFQKMDSAGVKIAMGTDSGAQPVRAQGFSEHRELQLMAELGIPAVKVISYATHGGAALLGIDAETGTLQPGKKADFMVLDADPQLDIRATTNISSIWKNGKQIQ</sequence>
<dbReference type="Gene3D" id="2.30.40.10">
    <property type="entry name" value="Urease, subunit C, domain 1"/>
    <property type="match status" value="1"/>
</dbReference>
<dbReference type="InterPro" id="IPR051781">
    <property type="entry name" value="Metallo-dep_Hydrolase"/>
</dbReference>
<organism evidence="3 4">
    <name type="scientific">Chitinophaga pinensis</name>
    <dbReference type="NCBI Taxonomy" id="79329"/>
    <lineage>
        <taxon>Bacteria</taxon>
        <taxon>Pseudomonadati</taxon>
        <taxon>Bacteroidota</taxon>
        <taxon>Chitinophagia</taxon>
        <taxon>Chitinophagales</taxon>
        <taxon>Chitinophagaceae</taxon>
        <taxon>Chitinophaga</taxon>
    </lineage>
</organism>
<dbReference type="Pfam" id="PF01979">
    <property type="entry name" value="Amidohydro_1"/>
    <property type="match status" value="1"/>
</dbReference>
<name>A0A5C6LQ81_9BACT</name>
<dbReference type="RefSeq" id="WP_146305957.1">
    <property type="nucleotide sequence ID" value="NZ_VOHS01000014.1"/>
</dbReference>
<dbReference type="InterPro" id="IPR006680">
    <property type="entry name" value="Amidohydro-rel"/>
</dbReference>
<evidence type="ECO:0000313" key="4">
    <source>
        <dbReference type="Proteomes" id="UP000318815"/>
    </source>
</evidence>
<feature type="signal peptide" evidence="1">
    <location>
        <begin position="1"/>
        <end position="20"/>
    </location>
</feature>
<dbReference type="EMBL" id="VOHS01000014">
    <property type="protein sequence ID" value="TWV99614.1"/>
    <property type="molecule type" value="Genomic_DNA"/>
</dbReference>
<feature type="domain" description="Amidohydrolase-related" evidence="2">
    <location>
        <begin position="78"/>
        <end position="436"/>
    </location>
</feature>
<accession>A0A5C6LQ81</accession>
<dbReference type="Gene3D" id="3.20.20.140">
    <property type="entry name" value="Metal-dependent hydrolases"/>
    <property type="match status" value="1"/>
</dbReference>